<comment type="caution">
    <text evidence="3">The sequence shown here is derived from an EMBL/GenBank/DDBJ whole genome shotgun (WGS) entry which is preliminary data.</text>
</comment>
<dbReference type="RefSeq" id="WP_124942456.1">
    <property type="nucleotide sequence ID" value="NZ_RHGY01000001.1"/>
</dbReference>
<evidence type="ECO:0000259" key="2">
    <source>
        <dbReference type="Pfam" id="PF02229"/>
    </source>
</evidence>
<dbReference type="GO" id="GO:0006355">
    <property type="term" value="P:regulation of DNA-templated transcription"/>
    <property type="evidence" value="ECO:0007669"/>
    <property type="project" value="InterPro"/>
</dbReference>
<organism evidence="3 4">
    <name type="scientific">Weissella viridescens</name>
    <name type="common">Lactobacillus viridescens</name>
    <dbReference type="NCBI Taxonomy" id="1629"/>
    <lineage>
        <taxon>Bacteria</taxon>
        <taxon>Bacillati</taxon>
        <taxon>Bacillota</taxon>
        <taxon>Bacilli</taxon>
        <taxon>Lactobacillales</taxon>
        <taxon>Lactobacillaceae</taxon>
        <taxon>Weissella</taxon>
    </lineage>
</organism>
<feature type="region of interest" description="Disordered" evidence="1">
    <location>
        <begin position="74"/>
        <end position="114"/>
    </location>
</feature>
<evidence type="ECO:0000313" key="3">
    <source>
        <dbReference type="EMBL" id="RRG18476.1"/>
    </source>
</evidence>
<sequence length="114" mass="12885">MAELKFDILEQFGTLSTSKSGWELQLNFVQWGDNQPKFDLRTWSPDHKKMGKGITLNHDELVKLQEAIEHVLAPEDMPTVEKEPVAFTPEPEIASTASDDDADEKPGWAKLSDF</sequence>
<proteinExistence type="predicted"/>
<dbReference type="EMBL" id="RHGY01000001">
    <property type="protein sequence ID" value="RRG18476.1"/>
    <property type="molecule type" value="Genomic_DNA"/>
</dbReference>
<dbReference type="Gene3D" id="2.30.31.70">
    <property type="match status" value="1"/>
</dbReference>
<gene>
    <name evidence="3" type="ORF">D3P96_00360</name>
</gene>
<feature type="compositionally biased region" description="Basic and acidic residues" evidence="1">
    <location>
        <begin position="104"/>
        <end position="114"/>
    </location>
</feature>
<dbReference type="OrthoDB" id="7067273at2"/>
<protein>
    <recommendedName>
        <fullName evidence="2">Transcriptional coactivator p15 (PC4) C-terminal domain-containing protein</fullName>
    </recommendedName>
</protein>
<reference evidence="3 4" key="1">
    <citation type="submission" date="2018-10" db="EMBL/GenBank/DDBJ databases">
        <title>Draft genome sequence of Weissella viridescens UCO-SMC3.</title>
        <authorList>
            <person name="Garcia-Cancino A."/>
            <person name="Espinoza-Monje M."/>
            <person name="Albarracin L."/>
            <person name="Garcia-Castillo V."/>
            <person name="Campos-Martin J."/>
            <person name="Nakano Y."/>
            <person name="Guitierrez-Zamorano C."/>
            <person name="Ikeda-Ohtsubo W."/>
            <person name="Morita H."/>
            <person name="Kitazawa H."/>
            <person name="Villena J."/>
        </authorList>
    </citation>
    <scope>NUCLEOTIDE SEQUENCE [LARGE SCALE GENOMIC DNA]</scope>
    <source>
        <strain evidence="3 4">UCO-SMC3</strain>
    </source>
</reference>
<feature type="domain" description="Transcriptional coactivator p15 (PC4) C-terminal" evidence="2">
    <location>
        <begin position="20"/>
        <end position="67"/>
    </location>
</feature>
<name>A0A3P2RFT2_WEIVI</name>
<evidence type="ECO:0000313" key="4">
    <source>
        <dbReference type="Proteomes" id="UP000275836"/>
    </source>
</evidence>
<dbReference type="Pfam" id="PF02229">
    <property type="entry name" value="PC4"/>
    <property type="match status" value="1"/>
</dbReference>
<dbReference type="InterPro" id="IPR003173">
    <property type="entry name" value="PC4_C"/>
</dbReference>
<accession>A0A3P2RFT2</accession>
<feature type="compositionally biased region" description="Basic and acidic residues" evidence="1">
    <location>
        <begin position="74"/>
        <end position="84"/>
    </location>
</feature>
<dbReference type="Proteomes" id="UP000275836">
    <property type="component" value="Unassembled WGS sequence"/>
</dbReference>
<dbReference type="AlphaFoldDB" id="A0A3P2RFT2"/>
<evidence type="ECO:0000256" key="1">
    <source>
        <dbReference type="SAM" id="MobiDB-lite"/>
    </source>
</evidence>
<dbReference type="GO" id="GO:0003677">
    <property type="term" value="F:DNA binding"/>
    <property type="evidence" value="ECO:0007669"/>
    <property type="project" value="InterPro"/>
</dbReference>